<dbReference type="Pfam" id="PF00015">
    <property type="entry name" value="MCPsignal"/>
    <property type="match status" value="1"/>
</dbReference>
<dbReference type="SUPFAM" id="SSF58104">
    <property type="entry name" value="Methyl-accepting chemotaxis protein (MCP) signaling domain"/>
    <property type="match status" value="1"/>
</dbReference>
<feature type="domain" description="HAMP" evidence="14">
    <location>
        <begin position="338"/>
        <end position="390"/>
    </location>
</feature>
<keyword evidence="7 12" id="KW-0472">Membrane</keyword>
<sequence>MKELLKKSFEKMKLGNKNEGKKSKEDSGNDKQRNEQQNGKISREKKSLLSFRVRLIVAFLFFLFLPSIAIFWVSYNTADSEIRKSDHETMEQSLALVSKQIDSLIDSQKSNINLLARQTNAAQIANQSPQAQRLLDDLKDANPQVESLVIVSSGGDQQMKAPMYGMNESVTDQPWYQDAQSSEEVIVTKPYKSSSTGNVVVTLARALSDGQGVASMQISLAALTSTVNNVHIGDTGIVYLVDGDGNYLVHSRFNAGTSALETLTSRVVEQDNGDLSYAMGNADKYAFFSTHATTGWKLVAEMDYAEVDEASRPILNALIVVLGISALVGVGIMILMIRSLHRPIQAMVRASRDIGNGDLTIDLSVKRRDEYGILAEGFNRMTGSLRSVLGEVSETSHQLAASSQQLAASSEQTTRATEQLATIMQETATGTIHSNQSLGEAKQLVDEMSRGVKAITNQAGEATLAAKQVSEESQAGMSSIDQAKHQMDQIGASAGNLNEVIQGLGDKSVEIRKIVEVITNIAKQTNILSLNASIEASRAGEHGRGFAVVANEVKELAAQSASSAAQIAKLTHEMEQGTGAATESMGTATKEITKGIATVQEAGERFRVILQSIQEVAAQMEEVSSASKQMDASMVHVGESFEVAVAISDQISAGAQEGSAASEEQLAAMQEVASSAATLSNIADELQEIIQRFKL</sequence>
<dbReference type="EMBL" id="JBHTKX010000003">
    <property type="protein sequence ID" value="MFD1130206.1"/>
    <property type="molecule type" value="Genomic_DNA"/>
</dbReference>
<dbReference type="Pfam" id="PF00672">
    <property type="entry name" value="HAMP"/>
    <property type="match status" value="1"/>
</dbReference>
<evidence type="ECO:0000259" key="13">
    <source>
        <dbReference type="PROSITE" id="PS50111"/>
    </source>
</evidence>
<comment type="subcellular location">
    <subcellularLocation>
        <location evidence="1">Cell membrane</location>
        <topology evidence="1">Multi-pass membrane protein</topology>
    </subcellularLocation>
</comment>
<dbReference type="PANTHER" id="PTHR32089:SF114">
    <property type="entry name" value="METHYL-ACCEPTING CHEMOTAXIS PROTEIN MCPB"/>
    <property type="match status" value="1"/>
</dbReference>
<dbReference type="SUPFAM" id="SSF103190">
    <property type="entry name" value="Sensory domain-like"/>
    <property type="match status" value="1"/>
</dbReference>
<dbReference type="PROSITE" id="PS50885">
    <property type="entry name" value="HAMP"/>
    <property type="match status" value="1"/>
</dbReference>
<name>A0ABW3QD16_9BACL</name>
<evidence type="ECO:0000256" key="3">
    <source>
        <dbReference type="ARBA" id="ARBA00022481"/>
    </source>
</evidence>
<dbReference type="Gene3D" id="3.30.450.20">
    <property type="entry name" value="PAS domain"/>
    <property type="match status" value="2"/>
</dbReference>
<feature type="region of interest" description="Disordered" evidence="11">
    <location>
        <begin position="1"/>
        <end position="41"/>
    </location>
</feature>
<evidence type="ECO:0000256" key="4">
    <source>
        <dbReference type="ARBA" id="ARBA00022500"/>
    </source>
</evidence>
<dbReference type="RefSeq" id="WP_251583680.1">
    <property type="nucleotide sequence ID" value="NZ_JBHTKX010000003.1"/>
</dbReference>
<feature type="compositionally biased region" description="Basic and acidic residues" evidence="11">
    <location>
        <begin position="1"/>
        <end position="34"/>
    </location>
</feature>
<keyword evidence="5 12" id="KW-0812">Transmembrane</keyword>
<gene>
    <name evidence="15" type="ORF">ACFQ3J_18845</name>
</gene>
<evidence type="ECO:0000256" key="1">
    <source>
        <dbReference type="ARBA" id="ARBA00004651"/>
    </source>
</evidence>
<dbReference type="CDD" id="cd06225">
    <property type="entry name" value="HAMP"/>
    <property type="match status" value="1"/>
</dbReference>
<keyword evidence="4" id="KW-0145">Chemotaxis</keyword>
<evidence type="ECO:0000256" key="6">
    <source>
        <dbReference type="ARBA" id="ARBA00022989"/>
    </source>
</evidence>
<evidence type="ECO:0000259" key="14">
    <source>
        <dbReference type="PROSITE" id="PS50885"/>
    </source>
</evidence>
<feature type="transmembrane region" description="Helical" evidence="12">
    <location>
        <begin position="53"/>
        <end position="75"/>
    </location>
</feature>
<dbReference type="SMART" id="SM00283">
    <property type="entry name" value="MA"/>
    <property type="match status" value="1"/>
</dbReference>
<evidence type="ECO:0000256" key="2">
    <source>
        <dbReference type="ARBA" id="ARBA00022475"/>
    </source>
</evidence>
<evidence type="ECO:0000313" key="16">
    <source>
        <dbReference type="Proteomes" id="UP001597169"/>
    </source>
</evidence>
<evidence type="ECO:0000256" key="8">
    <source>
        <dbReference type="ARBA" id="ARBA00023224"/>
    </source>
</evidence>
<feature type="domain" description="Methyl-accepting transducer" evidence="13">
    <location>
        <begin position="409"/>
        <end position="673"/>
    </location>
</feature>
<keyword evidence="8 10" id="KW-0807">Transducer</keyword>
<dbReference type="InterPro" id="IPR003660">
    <property type="entry name" value="HAMP_dom"/>
</dbReference>
<dbReference type="CDD" id="cd18773">
    <property type="entry name" value="PDC1_HK_sensor"/>
    <property type="match status" value="1"/>
</dbReference>
<dbReference type="CDD" id="cd12912">
    <property type="entry name" value="PDC2_MCP_like"/>
    <property type="match status" value="1"/>
</dbReference>
<evidence type="ECO:0000256" key="12">
    <source>
        <dbReference type="SAM" id="Phobius"/>
    </source>
</evidence>
<dbReference type="InterPro" id="IPR033479">
    <property type="entry name" value="dCache_1"/>
</dbReference>
<feature type="transmembrane region" description="Helical" evidence="12">
    <location>
        <begin position="314"/>
        <end position="337"/>
    </location>
</feature>
<accession>A0ABW3QD16</accession>
<proteinExistence type="inferred from homology"/>
<dbReference type="PANTHER" id="PTHR32089">
    <property type="entry name" value="METHYL-ACCEPTING CHEMOTAXIS PROTEIN MCPB"/>
    <property type="match status" value="1"/>
</dbReference>
<keyword evidence="2" id="KW-1003">Cell membrane</keyword>
<evidence type="ECO:0000313" key="15">
    <source>
        <dbReference type="EMBL" id="MFD1130206.1"/>
    </source>
</evidence>
<evidence type="ECO:0000256" key="5">
    <source>
        <dbReference type="ARBA" id="ARBA00022692"/>
    </source>
</evidence>
<dbReference type="SMART" id="SM00304">
    <property type="entry name" value="HAMP"/>
    <property type="match status" value="1"/>
</dbReference>
<organism evidence="15 16">
    <name type="scientific">Paenibacillus provencensis</name>
    <dbReference type="NCBI Taxonomy" id="441151"/>
    <lineage>
        <taxon>Bacteria</taxon>
        <taxon>Bacillati</taxon>
        <taxon>Bacillota</taxon>
        <taxon>Bacilli</taxon>
        <taxon>Bacillales</taxon>
        <taxon>Paenibacillaceae</taxon>
        <taxon>Paenibacillus</taxon>
    </lineage>
</organism>
<keyword evidence="6 12" id="KW-1133">Transmembrane helix</keyword>
<evidence type="ECO:0000256" key="11">
    <source>
        <dbReference type="SAM" id="MobiDB-lite"/>
    </source>
</evidence>
<dbReference type="Pfam" id="PF02743">
    <property type="entry name" value="dCache_1"/>
    <property type="match status" value="1"/>
</dbReference>
<reference evidence="16" key="1">
    <citation type="journal article" date="2019" name="Int. J. Syst. Evol. Microbiol.">
        <title>The Global Catalogue of Microorganisms (GCM) 10K type strain sequencing project: providing services to taxonomists for standard genome sequencing and annotation.</title>
        <authorList>
            <consortium name="The Broad Institute Genomics Platform"/>
            <consortium name="The Broad Institute Genome Sequencing Center for Infectious Disease"/>
            <person name="Wu L."/>
            <person name="Ma J."/>
        </authorList>
    </citation>
    <scope>NUCLEOTIDE SEQUENCE [LARGE SCALE GENOMIC DNA]</scope>
    <source>
        <strain evidence="16">CCUG 53519</strain>
    </source>
</reference>
<comment type="caution">
    <text evidence="15">The sequence shown here is derived from an EMBL/GenBank/DDBJ whole genome shotgun (WGS) entry which is preliminary data.</text>
</comment>
<evidence type="ECO:0000256" key="9">
    <source>
        <dbReference type="ARBA" id="ARBA00029447"/>
    </source>
</evidence>
<protein>
    <submittedName>
        <fullName evidence="15">Methyl-accepting chemotaxis protein</fullName>
    </submittedName>
</protein>
<comment type="similarity">
    <text evidence="9">Belongs to the methyl-accepting chemotaxis (MCP) protein family.</text>
</comment>
<keyword evidence="16" id="KW-1185">Reference proteome</keyword>
<evidence type="ECO:0000256" key="7">
    <source>
        <dbReference type="ARBA" id="ARBA00023136"/>
    </source>
</evidence>
<dbReference type="Gene3D" id="1.10.287.950">
    <property type="entry name" value="Methyl-accepting chemotaxis protein"/>
    <property type="match status" value="1"/>
</dbReference>
<dbReference type="InterPro" id="IPR029151">
    <property type="entry name" value="Sensor-like_sf"/>
</dbReference>
<keyword evidence="3" id="KW-0488">Methylation</keyword>
<dbReference type="InterPro" id="IPR004089">
    <property type="entry name" value="MCPsignal_dom"/>
</dbReference>
<dbReference type="PROSITE" id="PS50111">
    <property type="entry name" value="CHEMOTAXIS_TRANSDUC_2"/>
    <property type="match status" value="1"/>
</dbReference>
<dbReference type="Proteomes" id="UP001597169">
    <property type="component" value="Unassembled WGS sequence"/>
</dbReference>
<evidence type="ECO:0000256" key="10">
    <source>
        <dbReference type="PROSITE-ProRule" id="PRU00284"/>
    </source>
</evidence>